<dbReference type="Proteomes" id="UP000316270">
    <property type="component" value="Chromosome 10"/>
</dbReference>
<sequence>MTSNSVSRLARTVLRKPSSPLLARAYRTNSIRNQIRTPFLLSAWPASRTFSVSLKQAGIMPHAEDPPVREAESQEENPSQKTQITNEEYHARSDQFLESLLSKLEARQEEKGDVDVEYSAGVLSVDMGDKGTYVLNKQPPNKQIWLSSPLTGPKRFDWVLLSEGQDMKEGSGAGDWVYIKDNTSLTELVKEELGVTVDVEPEIV</sequence>
<dbReference type="InterPro" id="IPR036524">
    <property type="entry name" value="Frataxin/CyaY_sf"/>
</dbReference>
<keyword evidence="8" id="KW-0560">Oxidoreductase</keyword>
<dbReference type="GO" id="GO:0016226">
    <property type="term" value="P:iron-sulfur cluster assembly"/>
    <property type="evidence" value="ECO:0007669"/>
    <property type="project" value="InterPro"/>
</dbReference>
<dbReference type="PROSITE" id="PS50810">
    <property type="entry name" value="FRATAXIN_2"/>
    <property type="match status" value="1"/>
</dbReference>
<dbReference type="PANTHER" id="PTHR16821:SF2">
    <property type="entry name" value="FRATAXIN, MITOCHONDRIAL"/>
    <property type="match status" value="1"/>
</dbReference>
<accession>A0A517LDC8</accession>
<keyword evidence="4" id="KW-0409">Iron storage</keyword>
<dbReference type="OrthoDB" id="1897642at2759"/>
<dbReference type="GO" id="GO:0008199">
    <property type="term" value="F:ferric iron binding"/>
    <property type="evidence" value="ECO:0007669"/>
    <property type="project" value="InterPro"/>
</dbReference>
<keyword evidence="10" id="KW-0406">Ion transport</keyword>
<evidence type="ECO:0000256" key="7">
    <source>
        <dbReference type="ARBA" id="ARBA00022946"/>
    </source>
</evidence>
<evidence type="ECO:0000256" key="9">
    <source>
        <dbReference type="ARBA" id="ARBA00023004"/>
    </source>
</evidence>
<keyword evidence="7" id="KW-0809">Transit peptide</keyword>
<dbReference type="Gene3D" id="3.30.920.10">
    <property type="entry name" value="Frataxin/CyaY"/>
    <property type="match status" value="1"/>
</dbReference>
<feature type="compositionally biased region" description="Basic and acidic residues" evidence="13">
    <location>
        <begin position="63"/>
        <end position="72"/>
    </location>
</feature>
<evidence type="ECO:0000256" key="12">
    <source>
        <dbReference type="ARBA" id="ARBA00047990"/>
    </source>
</evidence>
<dbReference type="EMBL" id="CP042194">
    <property type="protein sequence ID" value="QDS73648.1"/>
    <property type="molecule type" value="Genomic_DNA"/>
</dbReference>
<comment type="catalytic activity">
    <reaction evidence="12">
        <text>4 Fe(2+) + O2 + 4 H(+) = 4 Fe(3+) + 2 H2O</text>
        <dbReference type="Rhea" id="RHEA:11148"/>
        <dbReference type="ChEBI" id="CHEBI:15377"/>
        <dbReference type="ChEBI" id="CHEBI:15378"/>
        <dbReference type="ChEBI" id="CHEBI:15379"/>
        <dbReference type="ChEBI" id="CHEBI:29033"/>
        <dbReference type="ChEBI" id="CHEBI:29034"/>
        <dbReference type="EC" id="1.16.3.1"/>
    </reaction>
</comment>
<dbReference type="PROSITE" id="PS01344">
    <property type="entry name" value="FRATAXIN_1"/>
    <property type="match status" value="1"/>
</dbReference>
<evidence type="ECO:0000256" key="4">
    <source>
        <dbReference type="ARBA" id="ARBA00022434"/>
    </source>
</evidence>
<proteinExistence type="inferred from homology"/>
<dbReference type="GO" id="GO:0006879">
    <property type="term" value="P:intracellular iron ion homeostasis"/>
    <property type="evidence" value="ECO:0007669"/>
    <property type="project" value="UniProtKB-KW"/>
</dbReference>
<keyword evidence="11" id="KW-0496">Mitochondrion</keyword>
<evidence type="ECO:0000256" key="10">
    <source>
        <dbReference type="ARBA" id="ARBA00023065"/>
    </source>
</evidence>
<evidence type="ECO:0000256" key="8">
    <source>
        <dbReference type="ARBA" id="ARBA00023002"/>
    </source>
</evidence>
<comment type="subcellular location">
    <subcellularLocation>
        <location evidence="1">Mitochondrion</location>
    </subcellularLocation>
</comment>
<dbReference type="PANTHER" id="PTHR16821">
    <property type="entry name" value="FRATAXIN"/>
    <property type="match status" value="1"/>
</dbReference>
<evidence type="ECO:0000256" key="1">
    <source>
        <dbReference type="ARBA" id="ARBA00004173"/>
    </source>
</evidence>
<evidence type="ECO:0000313" key="14">
    <source>
        <dbReference type="EMBL" id="QDS73648.1"/>
    </source>
</evidence>
<dbReference type="InterPro" id="IPR017789">
    <property type="entry name" value="Frataxin"/>
</dbReference>
<organism evidence="14 15">
    <name type="scientific">Venturia effusa</name>
    <dbReference type="NCBI Taxonomy" id="50376"/>
    <lineage>
        <taxon>Eukaryota</taxon>
        <taxon>Fungi</taxon>
        <taxon>Dikarya</taxon>
        <taxon>Ascomycota</taxon>
        <taxon>Pezizomycotina</taxon>
        <taxon>Dothideomycetes</taxon>
        <taxon>Pleosporomycetidae</taxon>
        <taxon>Venturiales</taxon>
        <taxon>Venturiaceae</taxon>
        <taxon>Venturia</taxon>
    </lineage>
</organism>
<dbReference type="GO" id="GO:0006826">
    <property type="term" value="P:iron ion transport"/>
    <property type="evidence" value="ECO:0007669"/>
    <property type="project" value="UniProtKB-KW"/>
</dbReference>
<dbReference type="InterPro" id="IPR020895">
    <property type="entry name" value="Frataxin_CS"/>
</dbReference>
<keyword evidence="5" id="KW-0813">Transport</keyword>
<name>A0A517LDC8_9PEZI</name>
<keyword evidence="6" id="KW-0410">Iron transport</keyword>
<dbReference type="SUPFAM" id="SSF55387">
    <property type="entry name" value="Frataxin/Nqo15-like"/>
    <property type="match status" value="1"/>
</dbReference>
<dbReference type="EC" id="1.16.3.1" evidence="3"/>
<dbReference type="AlphaFoldDB" id="A0A517LDC8"/>
<keyword evidence="9" id="KW-0408">Iron</keyword>
<evidence type="ECO:0000313" key="15">
    <source>
        <dbReference type="Proteomes" id="UP000316270"/>
    </source>
</evidence>
<evidence type="ECO:0000256" key="13">
    <source>
        <dbReference type="SAM" id="MobiDB-lite"/>
    </source>
</evidence>
<dbReference type="GO" id="GO:0005739">
    <property type="term" value="C:mitochondrion"/>
    <property type="evidence" value="ECO:0007669"/>
    <property type="project" value="UniProtKB-SubCell"/>
</dbReference>
<dbReference type="GO" id="GO:0051537">
    <property type="term" value="F:2 iron, 2 sulfur cluster binding"/>
    <property type="evidence" value="ECO:0007669"/>
    <property type="project" value="TreeGrafter"/>
</dbReference>
<evidence type="ECO:0000256" key="11">
    <source>
        <dbReference type="ARBA" id="ARBA00023128"/>
    </source>
</evidence>
<dbReference type="Pfam" id="PF01491">
    <property type="entry name" value="Frataxin_Cyay"/>
    <property type="match status" value="1"/>
</dbReference>
<gene>
    <name evidence="14" type="ORF">FKW77_002399</name>
</gene>
<keyword evidence="15" id="KW-1185">Reference proteome</keyword>
<evidence type="ECO:0000256" key="3">
    <source>
        <dbReference type="ARBA" id="ARBA00013107"/>
    </source>
</evidence>
<dbReference type="FunFam" id="3.30.920.10:FF:000004">
    <property type="entry name" value="Mitochondrial chaperone Frataxin"/>
    <property type="match status" value="1"/>
</dbReference>
<dbReference type="STRING" id="50376.A0A517LDC8"/>
<evidence type="ECO:0000256" key="6">
    <source>
        <dbReference type="ARBA" id="ARBA00022496"/>
    </source>
</evidence>
<dbReference type="NCBIfam" id="TIGR03422">
    <property type="entry name" value="mito_frataxin"/>
    <property type="match status" value="1"/>
</dbReference>
<dbReference type="InterPro" id="IPR002908">
    <property type="entry name" value="Frataxin/CyaY"/>
</dbReference>
<dbReference type="NCBIfam" id="TIGR03421">
    <property type="entry name" value="FeS_CyaY"/>
    <property type="match status" value="1"/>
</dbReference>
<evidence type="ECO:0000256" key="5">
    <source>
        <dbReference type="ARBA" id="ARBA00022448"/>
    </source>
</evidence>
<feature type="region of interest" description="Disordered" evidence="13">
    <location>
        <begin position="63"/>
        <end position="83"/>
    </location>
</feature>
<comment type="similarity">
    <text evidence="2">Belongs to the frataxin family.</text>
</comment>
<dbReference type="GO" id="GO:0034986">
    <property type="term" value="F:iron chaperone activity"/>
    <property type="evidence" value="ECO:0007669"/>
    <property type="project" value="TreeGrafter"/>
</dbReference>
<reference evidence="14 15" key="1">
    <citation type="submission" date="2019-07" db="EMBL/GenBank/DDBJ databases">
        <title>Finished genome of Venturia effusa.</title>
        <authorList>
            <person name="Young C.A."/>
            <person name="Cox M.P."/>
            <person name="Ganley A.R.D."/>
            <person name="David W.J."/>
        </authorList>
    </citation>
    <scope>NUCLEOTIDE SEQUENCE [LARGE SCALE GENOMIC DNA]</scope>
    <source>
        <strain evidence="15">albino</strain>
    </source>
</reference>
<evidence type="ECO:0000256" key="2">
    <source>
        <dbReference type="ARBA" id="ARBA00008183"/>
    </source>
</evidence>
<dbReference type="GO" id="GO:0008198">
    <property type="term" value="F:ferrous iron binding"/>
    <property type="evidence" value="ECO:0007669"/>
    <property type="project" value="TreeGrafter"/>
</dbReference>
<dbReference type="SMART" id="SM01219">
    <property type="entry name" value="Frataxin_Cyay"/>
    <property type="match status" value="1"/>
</dbReference>
<protein>
    <recommendedName>
        <fullName evidence="3">ferroxidase</fullName>
        <ecNumber evidence="3">1.16.3.1</ecNumber>
    </recommendedName>
</protein>
<dbReference type="GO" id="GO:0004322">
    <property type="term" value="F:ferroxidase activity"/>
    <property type="evidence" value="ECO:0007669"/>
    <property type="project" value="UniProtKB-EC"/>
</dbReference>